<dbReference type="InterPro" id="IPR009459">
    <property type="entry name" value="MucBP_dom"/>
</dbReference>
<dbReference type="Proteomes" id="UP000590460">
    <property type="component" value="Unassembled WGS sequence"/>
</dbReference>
<protein>
    <submittedName>
        <fullName evidence="3">MucBP domain-containing protein</fullName>
    </submittedName>
</protein>
<accession>A0A846ZH08</accession>
<evidence type="ECO:0000259" key="2">
    <source>
        <dbReference type="Pfam" id="PF06458"/>
    </source>
</evidence>
<dbReference type="RefSeq" id="WP_168675820.1">
    <property type="nucleotide sequence ID" value="NZ_BPKV01000002.1"/>
</dbReference>
<dbReference type="EMBL" id="JAAXPO010000001">
    <property type="protein sequence ID" value="NKZ17793.1"/>
    <property type="molecule type" value="Genomic_DNA"/>
</dbReference>
<evidence type="ECO:0000313" key="3">
    <source>
        <dbReference type="EMBL" id="NKZ17793.1"/>
    </source>
</evidence>
<evidence type="ECO:0000256" key="1">
    <source>
        <dbReference type="ARBA" id="ARBA00022737"/>
    </source>
</evidence>
<keyword evidence="1" id="KW-0677">Repeat</keyword>
<dbReference type="Pfam" id="PF06458">
    <property type="entry name" value="MucBP"/>
    <property type="match status" value="1"/>
</dbReference>
<comment type="caution">
    <text evidence="3">The sequence shown here is derived from an EMBL/GenBank/DDBJ whole genome shotgun (WGS) entry which is preliminary data.</text>
</comment>
<feature type="domain" description="MucBP" evidence="2">
    <location>
        <begin position="6"/>
        <end position="68"/>
    </location>
</feature>
<evidence type="ECO:0000313" key="4">
    <source>
        <dbReference type="Proteomes" id="UP000590460"/>
    </source>
</evidence>
<proteinExistence type="predicted"/>
<reference evidence="3 4" key="1">
    <citation type="submission" date="2020-04" db="EMBL/GenBank/DDBJ databases">
        <title>MicrobeNet Type strains.</title>
        <authorList>
            <person name="Nicholson A.C."/>
        </authorList>
    </citation>
    <scope>NUCLEOTIDE SEQUENCE [LARGE SCALE GENOMIC DNA]</scope>
    <source>
        <strain evidence="3 4">CCUG 54536</strain>
    </source>
</reference>
<organism evidence="3 4">
    <name type="scientific">Leuconostoc holzapfelii</name>
    <dbReference type="NCBI Taxonomy" id="434464"/>
    <lineage>
        <taxon>Bacteria</taxon>
        <taxon>Bacillati</taxon>
        <taxon>Bacillota</taxon>
        <taxon>Bacilli</taxon>
        <taxon>Lactobacillales</taxon>
        <taxon>Lactobacillaceae</taxon>
        <taxon>Leuconostoc</taxon>
    </lineage>
</organism>
<dbReference type="AlphaFoldDB" id="A0A846ZH08"/>
<dbReference type="Gene3D" id="3.10.20.320">
    <property type="entry name" value="Putative peptidoglycan bound protein (lpxtg motif)"/>
    <property type="match status" value="1"/>
</dbReference>
<gene>
    <name evidence="3" type="ORF">HF966_01095</name>
</gene>
<sequence>MTNESPVWVYYEDIATQETIQAPLRLDGAIGSAYQITLPEIANYTYVDASGDLTSIFGTLPQSVHLYFRPSHWREVHRVTMYIGIQAEILAYDAPSDQAQPSANIASGSFWATPLRVIAASGQFWYQIGDHAWLRYDPTVMSLSDTAPTAENINYIQARTVANDQPNAVVNFLPNQATEVFSEPYGLPIGSVADGDFVAIADEQQHDNGIVWYQLAHRGWINSLYITKL</sequence>
<name>A0A846ZH08_9LACO</name>